<name>A0A9D4DJI4_DREPO</name>
<organism evidence="4 5">
    <name type="scientific">Dreissena polymorpha</name>
    <name type="common">Zebra mussel</name>
    <name type="synonym">Mytilus polymorpha</name>
    <dbReference type="NCBI Taxonomy" id="45954"/>
    <lineage>
        <taxon>Eukaryota</taxon>
        <taxon>Metazoa</taxon>
        <taxon>Spiralia</taxon>
        <taxon>Lophotrochozoa</taxon>
        <taxon>Mollusca</taxon>
        <taxon>Bivalvia</taxon>
        <taxon>Autobranchia</taxon>
        <taxon>Heteroconchia</taxon>
        <taxon>Euheterodonta</taxon>
        <taxon>Imparidentia</taxon>
        <taxon>Neoheterodontei</taxon>
        <taxon>Myida</taxon>
        <taxon>Dreissenoidea</taxon>
        <taxon>Dreissenidae</taxon>
        <taxon>Dreissena</taxon>
    </lineage>
</organism>
<reference evidence="4" key="2">
    <citation type="submission" date="2020-11" db="EMBL/GenBank/DDBJ databases">
        <authorList>
            <person name="McCartney M.A."/>
            <person name="Auch B."/>
            <person name="Kono T."/>
            <person name="Mallez S."/>
            <person name="Becker A."/>
            <person name="Gohl D.M."/>
            <person name="Silverstein K.A.T."/>
            <person name="Koren S."/>
            <person name="Bechman K.B."/>
            <person name="Herman A."/>
            <person name="Abrahante J.E."/>
            <person name="Garbe J."/>
        </authorList>
    </citation>
    <scope>NUCLEOTIDE SEQUENCE</scope>
    <source>
        <strain evidence="4">Duluth1</strain>
        <tissue evidence="4">Whole animal</tissue>
    </source>
</reference>
<dbReference type="EMBL" id="JAIWYP010000010">
    <property type="protein sequence ID" value="KAH3750812.1"/>
    <property type="molecule type" value="Genomic_DNA"/>
</dbReference>
<dbReference type="PANTHER" id="PTHR46363:SF1">
    <property type="entry name" value="DEOXYRIBONUCLEASE TATDN2-RELATED"/>
    <property type="match status" value="1"/>
</dbReference>
<comment type="similarity">
    <text evidence="1">Belongs to the metallo-dependent hydrolases superfamily. TatD-type hydrolase family.</text>
</comment>
<evidence type="ECO:0000313" key="4">
    <source>
        <dbReference type="EMBL" id="KAH3750812.1"/>
    </source>
</evidence>
<protein>
    <submittedName>
        <fullName evidence="4">Uncharacterized protein</fullName>
    </submittedName>
</protein>
<proteinExistence type="inferred from homology"/>
<dbReference type="PANTHER" id="PTHR46363">
    <property type="entry name" value="DEOXYRIBONUCLEASE TATDN2-RELATED"/>
    <property type="match status" value="1"/>
</dbReference>
<evidence type="ECO:0000256" key="1">
    <source>
        <dbReference type="ARBA" id="ARBA00009275"/>
    </source>
</evidence>
<feature type="compositionally biased region" description="Gly residues" evidence="3">
    <location>
        <begin position="115"/>
        <end position="124"/>
    </location>
</feature>
<dbReference type="Pfam" id="PF01026">
    <property type="entry name" value="TatD_DNase"/>
    <property type="match status" value="1"/>
</dbReference>
<dbReference type="InterPro" id="IPR001130">
    <property type="entry name" value="TatD-like"/>
</dbReference>
<dbReference type="GO" id="GO:0016788">
    <property type="term" value="F:hydrolase activity, acting on ester bonds"/>
    <property type="evidence" value="ECO:0007669"/>
    <property type="project" value="InterPro"/>
</dbReference>
<keyword evidence="2" id="KW-0378">Hydrolase</keyword>
<evidence type="ECO:0000256" key="2">
    <source>
        <dbReference type="ARBA" id="ARBA00022801"/>
    </source>
</evidence>
<dbReference type="Gene3D" id="3.20.20.140">
    <property type="entry name" value="Metal-dependent hydrolases"/>
    <property type="match status" value="1"/>
</dbReference>
<gene>
    <name evidence="4" type="ORF">DPMN_185347</name>
</gene>
<feature type="region of interest" description="Disordered" evidence="3">
    <location>
        <begin position="99"/>
        <end position="184"/>
    </location>
</feature>
<dbReference type="Proteomes" id="UP000828390">
    <property type="component" value="Unassembled WGS sequence"/>
</dbReference>
<dbReference type="PROSITE" id="PS01091">
    <property type="entry name" value="TATD_3"/>
    <property type="match status" value="1"/>
</dbReference>
<comment type="caution">
    <text evidence="4">The sequence shown here is derived from an EMBL/GenBank/DDBJ whole genome shotgun (WGS) entry which is preliminary data.</text>
</comment>
<reference evidence="4" key="1">
    <citation type="journal article" date="2019" name="bioRxiv">
        <title>The Genome of the Zebra Mussel, Dreissena polymorpha: A Resource for Invasive Species Research.</title>
        <authorList>
            <person name="McCartney M.A."/>
            <person name="Auch B."/>
            <person name="Kono T."/>
            <person name="Mallez S."/>
            <person name="Zhang Y."/>
            <person name="Obille A."/>
            <person name="Becker A."/>
            <person name="Abrahante J.E."/>
            <person name="Garbe J."/>
            <person name="Badalamenti J.P."/>
            <person name="Herman A."/>
            <person name="Mangelson H."/>
            <person name="Liachko I."/>
            <person name="Sullivan S."/>
            <person name="Sone E.D."/>
            <person name="Koren S."/>
            <person name="Silverstein K.A.T."/>
            <person name="Beckman K.B."/>
            <person name="Gohl D.M."/>
        </authorList>
    </citation>
    <scope>NUCLEOTIDE SEQUENCE</scope>
    <source>
        <strain evidence="4">Duluth1</strain>
        <tissue evidence="4">Whole animal</tissue>
    </source>
</reference>
<feature type="region of interest" description="Disordered" evidence="3">
    <location>
        <begin position="198"/>
        <end position="264"/>
    </location>
</feature>
<dbReference type="SUPFAM" id="SSF51556">
    <property type="entry name" value="Metallo-dependent hydrolases"/>
    <property type="match status" value="1"/>
</dbReference>
<evidence type="ECO:0000256" key="3">
    <source>
        <dbReference type="SAM" id="MobiDB-lite"/>
    </source>
</evidence>
<dbReference type="AlphaFoldDB" id="A0A9D4DJI4"/>
<keyword evidence="5" id="KW-1185">Reference proteome</keyword>
<sequence length="673" mass="75134">MDSDQIAVDEIVSDSCLDLDPEEYSGQSPSWMDQMEERNRVWSDVAQRITAERSGRVLPTAYMPVEVRVQVPDHKSEETDQLKPEKSISLAICPSPVAGHSRANLQPPARKSRGRGCGGPGYGRRGPERVFQPPARDSRGRGCGGPDHGRRVPERALHPRRWARSQGWKNGSIGGGDRSVPNVQRPFSTVSYYNYQEMPHGNMGGPLRPNDQGKHPGGQTNQRQRPGELMGGPLKRSLGHWEPSKGASVGPAKRPRGDSVCPVRGCDEPLSSRHVFRSHIPQVMDMRVPLSESITRRRLAFLMALGSRVVREGTSLGDLTRFSLHMGYVPQGGGEHSSQVEAVQAISRLTGEEVGTFHNLLHWSVLGRLWALLTTSEQDFFVDTYPLTSDEQKSRWPEATDSHCHLDRWCAKVGMTLDDNIWSHLRDRSPMIEVEVNLGALVTNFCDPHTYPNDALLHTLSELRCFPTIGLHPKGAAKYTDSEIKEFIRLLGRSEVVGFGEVGLDHSVHYSEWLGQAVLLQRVLGYLEERHVLVLHCRGSTQDMDGREVNMRLLSILHGVINRDQRIYLHYFRGDMEVFRAFTDAFPNTYVGYTHKTGDLTPGSLLALRTIPTERLLIETDAPYFSGPNMGPISSPTVVGLAARNVGMVRGESVNDILTATVANFQRLYRLNW</sequence>
<dbReference type="InterPro" id="IPR018228">
    <property type="entry name" value="DNase_TatD-rel_CS"/>
</dbReference>
<dbReference type="InterPro" id="IPR032466">
    <property type="entry name" value="Metal_Hydrolase"/>
</dbReference>
<feature type="compositionally biased region" description="Basic and acidic residues" evidence="3">
    <location>
        <begin position="147"/>
        <end position="157"/>
    </location>
</feature>
<accession>A0A9D4DJI4</accession>
<evidence type="ECO:0000313" key="5">
    <source>
        <dbReference type="Proteomes" id="UP000828390"/>
    </source>
</evidence>